<feature type="region of interest" description="Disordered" evidence="1">
    <location>
        <begin position="110"/>
        <end position="129"/>
    </location>
</feature>
<dbReference type="RefSeq" id="WP_187537156.1">
    <property type="nucleotide sequence ID" value="NZ_BAABJT010000001.1"/>
</dbReference>
<evidence type="ECO:0000256" key="2">
    <source>
        <dbReference type="SAM" id="SignalP"/>
    </source>
</evidence>
<dbReference type="AlphaFoldDB" id="A0A7G9SFD9"/>
<dbReference type="KEGG" id="slut:H9L13_07535"/>
<protein>
    <recommendedName>
        <fullName evidence="5">DUF2968 domain-containing protein</fullName>
    </recommendedName>
</protein>
<dbReference type="EMBL" id="CP060718">
    <property type="protein sequence ID" value="QNN66564.1"/>
    <property type="molecule type" value="Genomic_DNA"/>
</dbReference>
<feature type="chain" id="PRO_5028945296" description="DUF2968 domain-containing protein" evidence="2">
    <location>
        <begin position="19"/>
        <end position="199"/>
    </location>
</feature>
<evidence type="ECO:0000256" key="1">
    <source>
        <dbReference type="SAM" id="MobiDB-lite"/>
    </source>
</evidence>
<evidence type="ECO:0000313" key="4">
    <source>
        <dbReference type="Proteomes" id="UP000515971"/>
    </source>
</evidence>
<proteinExistence type="predicted"/>
<keyword evidence="4" id="KW-1185">Reference proteome</keyword>
<feature type="signal peptide" evidence="2">
    <location>
        <begin position="1"/>
        <end position="18"/>
    </location>
</feature>
<gene>
    <name evidence="3" type="ORF">H9L13_07535</name>
</gene>
<keyword evidence="2" id="KW-0732">Signal</keyword>
<organism evidence="3 4">
    <name type="scientific">Sphingomonas lutea</name>
    <dbReference type="NCBI Taxonomy" id="1045317"/>
    <lineage>
        <taxon>Bacteria</taxon>
        <taxon>Pseudomonadati</taxon>
        <taxon>Pseudomonadota</taxon>
        <taxon>Alphaproteobacteria</taxon>
        <taxon>Sphingomonadales</taxon>
        <taxon>Sphingomonadaceae</taxon>
        <taxon>Sphingomonas</taxon>
    </lineage>
</organism>
<name>A0A7G9SFD9_9SPHN</name>
<accession>A0A7G9SFD9</accession>
<dbReference type="Proteomes" id="UP000515971">
    <property type="component" value="Chromosome"/>
</dbReference>
<evidence type="ECO:0008006" key="5">
    <source>
        <dbReference type="Google" id="ProtNLM"/>
    </source>
</evidence>
<evidence type="ECO:0000313" key="3">
    <source>
        <dbReference type="EMBL" id="QNN66564.1"/>
    </source>
</evidence>
<reference evidence="3 4" key="1">
    <citation type="submission" date="2020-08" db="EMBL/GenBank/DDBJ databases">
        <title>Genome sequence of Sphingomonas lutea KCTC 23642T.</title>
        <authorList>
            <person name="Hyun D.-W."/>
            <person name="Bae J.-W."/>
        </authorList>
    </citation>
    <scope>NUCLEOTIDE SEQUENCE [LARGE SCALE GENOMIC DNA]</scope>
    <source>
        <strain evidence="3 4">KCTC 23642</strain>
    </source>
</reference>
<sequence length="199" mass="21509">MRWIVLLLLATTPVAALHANPEHDGGDSDRMSYVLFTDGSNSSMASGDLDDFYAARKHRASGGPMLYVRQDGQSFVIRDPAILARAQAIMAPQMELGRRQGALGDQQGELGRRQGALGGQQGQLGARMADSTPRQMAELGREMSALGARQSELGKQQAALGARQAELGREQSRLAELAKPQFRALVEEAIRRGVAQRVN</sequence>